<protein>
    <submittedName>
        <fullName evidence="2">Uncharacterized protein</fullName>
    </submittedName>
</protein>
<feature type="compositionally biased region" description="Polar residues" evidence="1">
    <location>
        <begin position="73"/>
        <end position="92"/>
    </location>
</feature>
<gene>
    <name evidence="2" type="ORF">MERR_LOCUS43382</name>
</gene>
<dbReference type="Proteomes" id="UP000467841">
    <property type="component" value="Unassembled WGS sequence"/>
</dbReference>
<name>A0A6D2L995_9BRAS</name>
<evidence type="ECO:0000256" key="1">
    <source>
        <dbReference type="SAM" id="MobiDB-lite"/>
    </source>
</evidence>
<organism evidence="2 3">
    <name type="scientific">Microthlaspi erraticum</name>
    <dbReference type="NCBI Taxonomy" id="1685480"/>
    <lineage>
        <taxon>Eukaryota</taxon>
        <taxon>Viridiplantae</taxon>
        <taxon>Streptophyta</taxon>
        <taxon>Embryophyta</taxon>
        <taxon>Tracheophyta</taxon>
        <taxon>Spermatophyta</taxon>
        <taxon>Magnoliopsida</taxon>
        <taxon>eudicotyledons</taxon>
        <taxon>Gunneridae</taxon>
        <taxon>Pentapetalae</taxon>
        <taxon>rosids</taxon>
        <taxon>malvids</taxon>
        <taxon>Brassicales</taxon>
        <taxon>Brassicaceae</taxon>
        <taxon>Coluteocarpeae</taxon>
        <taxon>Microthlaspi</taxon>
    </lineage>
</organism>
<dbReference type="AlphaFoldDB" id="A0A6D2L995"/>
<feature type="compositionally biased region" description="Polar residues" evidence="1">
    <location>
        <begin position="101"/>
        <end position="113"/>
    </location>
</feature>
<feature type="region of interest" description="Disordered" evidence="1">
    <location>
        <begin position="55"/>
        <end position="119"/>
    </location>
</feature>
<reference evidence="2" key="1">
    <citation type="submission" date="2020-01" db="EMBL/GenBank/DDBJ databases">
        <authorList>
            <person name="Mishra B."/>
        </authorList>
    </citation>
    <scope>NUCLEOTIDE SEQUENCE [LARGE SCALE GENOMIC DNA]</scope>
</reference>
<evidence type="ECO:0000313" key="3">
    <source>
        <dbReference type="Proteomes" id="UP000467841"/>
    </source>
</evidence>
<proteinExistence type="predicted"/>
<sequence>MAAKLVSSLVPSFFSPFQPRRSFQFRPSRQHPTHLHCYPSLQLKTDKTLHISFKDHKQRKVSRKQAYLPLPTSEEQSQYTEDTSNDPETVSPQIVPEATPQDGSSTIKSNGNDGKSGFISFYNPRNRGYFCPPS</sequence>
<keyword evidence="3" id="KW-1185">Reference proteome</keyword>
<comment type="caution">
    <text evidence="2">The sequence shown here is derived from an EMBL/GenBank/DDBJ whole genome shotgun (WGS) entry which is preliminary data.</text>
</comment>
<dbReference type="EMBL" id="CACVBM020001629">
    <property type="protein sequence ID" value="CAA7056146.1"/>
    <property type="molecule type" value="Genomic_DNA"/>
</dbReference>
<evidence type="ECO:0000313" key="2">
    <source>
        <dbReference type="EMBL" id="CAA7056146.1"/>
    </source>
</evidence>
<accession>A0A6D2L995</accession>